<gene>
    <name evidence="3" type="ORF">S01H1_77169</name>
</gene>
<keyword evidence="2" id="KW-0472">Membrane</keyword>
<dbReference type="PANTHER" id="PTHR30093:SF2">
    <property type="entry name" value="TYPE II SECRETION SYSTEM PROTEIN H"/>
    <property type="match status" value="1"/>
</dbReference>
<dbReference type="InterPro" id="IPR012902">
    <property type="entry name" value="N_methyl_site"/>
</dbReference>
<feature type="non-terminal residue" evidence="3">
    <location>
        <position position="1"/>
    </location>
</feature>
<proteinExistence type="predicted"/>
<dbReference type="EMBL" id="BARS01051849">
    <property type="protein sequence ID" value="GAG49280.1"/>
    <property type="molecule type" value="Genomic_DNA"/>
</dbReference>
<dbReference type="NCBIfam" id="TIGR02532">
    <property type="entry name" value="IV_pilin_GFxxxE"/>
    <property type="match status" value="1"/>
</dbReference>
<dbReference type="SUPFAM" id="SSF54523">
    <property type="entry name" value="Pili subunits"/>
    <property type="match status" value="1"/>
</dbReference>
<feature type="region of interest" description="Disordered" evidence="1">
    <location>
        <begin position="204"/>
        <end position="233"/>
    </location>
</feature>
<dbReference type="AlphaFoldDB" id="X0Y0Q3"/>
<accession>X0Y0Q3</accession>
<dbReference type="Gene3D" id="3.30.700.10">
    <property type="entry name" value="Glycoprotein, Type 4 Pilin"/>
    <property type="match status" value="1"/>
</dbReference>
<feature type="compositionally biased region" description="Basic and acidic residues" evidence="1">
    <location>
        <begin position="223"/>
        <end position="233"/>
    </location>
</feature>
<organism evidence="3">
    <name type="scientific">marine sediment metagenome</name>
    <dbReference type="NCBI Taxonomy" id="412755"/>
    <lineage>
        <taxon>unclassified sequences</taxon>
        <taxon>metagenomes</taxon>
        <taxon>ecological metagenomes</taxon>
    </lineage>
</organism>
<feature type="transmembrane region" description="Helical" evidence="2">
    <location>
        <begin position="6"/>
        <end position="25"/>
    </location>
</feature>
<feature type="compositionally biased region" description="Basic and acidic residues" evidence="1">
    <location>
        <begin position="204"/>
        <end position="214"/>
    </location>
</feature>
<protein>
    <recommendedName>
        <fullName evidence="4">Type II secretion system protein GspG C-terminal domain-containing protein</fullName>
    </recommendedName>
</protein>
<reference evidence="3" key="1">
    <citation type="journal article" date="2014" name="Front. Microbiol.">
        <title>High frequency of phylogenetically diverse reductive dehalogenase-homologous genes in deep subseafloor sedimentary metagenomes.</title>
        <authorList>
            <person name="Kawai M."/>
            <person name="Futagami T."/>
            <person name="Toyoda A."/>
            <person name="Takaki Y."/>
            <person name="Nishi S."/>
            <person name="Hori S."/>
            <person name="Arai W."/>
            <person name="Tsubouchi T."/>
            <person name="Morono Y."/>
            <person name="Uchiyama I."/>
            <person name="Ito T."/>
            <person name="Fujiyama A."/>
            <person name="Inagaki F."/>
            <person name="Takami H."/>
        </authorList>
    </citation>
    <scope>NUCLEOTIDE SEQUENCE</scope>
    <source>
        <strain evidence="3">Expedition CK06-06</strain>
    </source>
</reference>
<keyword evidence="2" id="KW-1133">Transmembrane helix</keyword>
<name>X0Y0Q3_9ZZZZ</name>
<dbReference type="PANTHER" id="PTHR30093">
    <property type="entry name" value="GENERAL SECRETION PATHWAY PROTEIN G"/>
    <property type="match status" value="1"/>
</dbReference>
<feature type="non-terminal residue" evidence="3">
    <location>
        <position position="233"/>
    </location>
</feature>
<evidence type="ECO:0000256" key="2">
    <source>
        <dbReference type="SAM" id="Phobius"/>
    </source>
</evidence>
<comment type="caution">
    <text evidence="3">The sequence shown here is derived from an EMBL/GenBank/DDBJ whole genome shotgun (WGS) entry which is preliminary data.</text>
</comment>
<dbReference type="InterPro" id="IPR045584">
    <property type="entry name" value="Pilin-like"/>
</dbReference>
<keyword evidence="2" id="KW-0812">Transmembrane</keyword>
<evidence type="ECO:0000313" key="3">
    <source>
        <dbReference type="EMBL" id="GAG49280.1"/>
    </source>
</evidence>
<evidence type="ECO:0008006" key="4">
    <source>
        <dbReference type="Google" id="ProtNLM"/>
    </source>
</evidence>
<sequence length="233" mass="25932">AFTLLEMLIVIAIIAILAGLVLPSLTGARERSRTLVCLTHLRELGAGWQMYADQNDSAIVPARMYEKDGGKSNAANFYDVGNGMKYRPRWIATLGAQVGVFAFNQPTGFDAPSKGGEPPSYDRQDYDNDVYTCPIVSHWRDERNHAYGYNYQFLGNARQTNDEFHNYPVKTHRIKAPAGTVLAADSIGTAASFAMVYRLPYEKLGDDNNKREGNHGYTLDPPRLTDECDRGTD</sequence>
<evidence type="ECO:0000256" key="1">
    <source>
        <dbReference type="SAM" id="MobiDB-lite"/>
    </source>
</evidence>